<evidence type="ECO:0000256" key="2">
    <source>
        <dbReference type="ARBA" id="ARBA00022679"/>
    </source>
</evidence>
<gene>
    <name evidence="4" type="ORF">HID58_049066</name>
</gene>
<dbReference type="EMBL" id="JAGKQM010000012">
    <property type="protein sequence ID" value="KAH0899498.1"/>
    <property type="molecule type" value="Genomic_DNA"/>
</dbReference>
<evidence type="ECO:0000259" key="3">
    <source>
        <dbReference type="Pfam" id="PF00685"/>
    </source>
</evidence>
<evidence type="ECO:0000313" key="5">
    <source>
        <dbReference type="Proteomes" id="UP000824890"/>
    </source>
</evidence>
<feature type="domain" description="Sulfotransferase" evidence="3">
    <location>
        <begin position="661"/>
        <end position="767"/>
    </location>
</feature>
<dbReference type="InterPro" id="IPR000863">
    <property type="entry name" value="Sulfotransferase_dom"/>
</dbReference>
<dbReference type="Gene3D" id="3.40.50.300">
    <property type="entry name" value="P-loop containing nucleotide triphosphate hydrolases"/>
    <property type="match status" value="7"/>
</dbReference>
<feature type="domain" description="Sulfotransferase" evidence="3">
    <location>
        <begin position="418"/>
        <end position="524"/>
    </location>
</feature>
<accession>A0ABQ8B4X5</accession>
<comment type="similarity">
    <text evidence="1">Belongs to the sulfotransferase 1 family.</text>
</comment>
<feature type="domain" description="Sulfotransferase" evidence="3">
    <location>
        <begin position="877"/>
        <end position="1051"/>
    </location>
</feature>
<comment type="caution">
    <text evidence="4">The sequence shown here is derived from an EMBL/GenBank/DDBJ whole genome shotgun (WGS) entry which is preliminary data.</text>
</comment>
<keyword evidence="2" id="KW-0808">Transferase</keyword>
<feature type="non-terminal residue" evidence="4">
    <location>
        <position position="1078"/>
    </location>
</feature>
<feature type="domain" description="Sulfotransferase" evidence="3">
    <location>
        <begin position="828"/>
        <end position="873"/>
    </location>
</feature>
<evidence type="ECO:0000313" key="4">
    <source>
        <dbReference type="EMBL" id="KAH0899498.1"/>
    </source>
</evidence>
<proteinExistence type="inferred from homology"/>
<protein>
    <recommendedName>
        <fullName evidence="3">Sulfotransferase domain-containing protein</fullName>
    </recommendedName>
</protein>
<feature type="domain" description="Sulfotransferase" evidence="3">
    <location>
        <begin position="166"/>
        <end position="284"/>
    </location>
</feature>
<sequence>MEIKALGEERLDCVVNCDLVIDDGPNWPDLYYSTCSATVPDYLGDEDLTQETRDLISSLPSEKGWLVSQMYQFQGPLVFALINRHKFPVVSSTSGNHPLLVTNPHLLVPFLEGVYYESPDFDFSKLPSPRLMNTHIPHLSLPESVKSSSCKIVYCCRNPKDMFFIGGPFWDHVLEYWYASLENPNKVLFVTYEELKKQTGDTIKKIAEFLGCGFIGEEEVRGIVKLCSFESLSNLEVNREGKLPNGMETKAFFRKGDVGGWGDTLSESLAEKIDRTIEERFQDLTQETRDLISSLPSEKGWLVSQMYQFQGRWHTQALLQGLLQCQKHFEAKDSDIILVTNPKSGTTWLKALVFSLINRHKFPVSSGDHPLLVTNPHLLIPFSEGVYYESPNFDFTELPSPRLMNTHISLLSLPESYWYASLENPNKVLFVTYEELKKQTGDTIKRIAEFLGCGFIEEEEVGGIVKLCSFESLSSLEANREGKLPNGVETKAFFRKGEVGGWRDTLSESLAEEIDRTMEEKFQDEDLTQETRDLISSLPSEKGWLVSQMYQFQGRWHTQALLQGLLQCQKHFEAKDSDIILVTNPKSGTTWLKALVFSLINRHKFPVSSGDHPLLVTNPHLLIPFLEGVYYESPNFDFTELPSPRLMNTHISLLSLPESYWYASLENPNKVLFVTYEELKKQTGDTIKRIAEFLGCGFIEEEEVGGIVKLCSFESLSSLEANREGKLPNGVETKAFFRKGEVGGWRDTLSESLAEEIDRTMEEKFQGPPLPNYMKDDKVSQETKNLISTLPSDKDFMGYPLYNYKGCWYYPNTLQAVLDVQAHFRPRKTDIILASLPKGGTTWLKSLVFALVHREKYRENPPIHPLLSENPHDLSSSSPCKVVYVCRGIKDTFVSGWHYRNMLHRTKMDQATFELMFDAYWKGVILYGPYWEHVLGYWNGSLEDGENVLFLKYEEMFEEPRVQVKRLAEFLDCPFTEEEEKSGSVEEILKLCSLRNLSNLEINMNGTTRIGIDSNVFFRKGEVGGDWKNHLTPQMAKKIDDIVECKLQGSGLIFQQGCVMFFLYLTAHKISANKVVLC</sequence>
<dbReference type="InterPro" id="IPR027417">
    <property type="entry name" value="P-loop_NTPase"/>
</dbReference>
<dbReference type="Proteomes" id="UP000824890">
    <property type="component" value="Unassembled WGS sequence"/>
</dbReference>
<dbReference type="PANTHER" id="PTHR11783">
    <property type="entry name" value="SULFOTRANSFERASE SULT"/>
    <property type="match status" value="1"/>
</dbReference>
<feature type="domain" description="Sulfotransferase" evidence="3">
    <location>
        <begin position="77"/>
        <end position="163"/>
    </location>
</feature>
<evidence type="ECO:0000256" key="1">
    <source>
        <dbReference type="ARBA" id="ARBA00005771"/>
    </source>
</evidence>
<name>A0ABQ8B4X5_BRANA</name>
<keyword evidence="5" id="KW-1185">Reference proteome</keyword>
<dbReference type="Pfam" id="PF00685">
    <property type="entry name" value="Sulfotransfer_1"/>
    <property type="match status" value="6"/>
</dbReference>
<organism evidence="4 5">
    <name type="scientific">Brassica napus</name>
    <name type="common">Rape</name>
    <dbReference type="NCBI Taxonomy" id="3708"/>
    <lineage>
        <taxon>Eukaryota</taxon>
        <taxon>Viridiplantae</taxon>
        <taxon>Streptophyta</taxon>
        <taxon>Embryophyta</taxon>
        <taxon>Tracheophyta</taxon>
        <taxon>Spermatophyta</taxon>
        <taxon>Magnoliopsida</taxon>
        <taxon>eudicotyledons</taxon>
        <taxon>Gunneridae</taxon>
        <taxon>Pentapetalae</taxon>
        <taxon>rosids</taxon>
        <taxon>malvids</taxon>
        <taxon>Brassicales</taxon>
        <taxon>Brassicaceae</taxon>
        <taxon>Brassiceae</taxon>
        <taxon>Brassica</taxon>
    </lineage>
</organism>
<dbReference type="SUPFAM" id="SSF52540">
    <property type="entry name" value="P-loop containing nucleoside triphosphate hydrolases"/>
    <property type="match status" value="4"/>
</dbReference>
<reference evidence="4 5" key="1">
    <citation type="submission" date="2021-05" db="EMBL/GenBank/DDBJ databases">
        <title>Genome Assembly of Synthetic Allotetraploid Brassica napus Reveals Homoeologous Exchanges between Subgenomes.</title>
        <authorList>
            <person name="Davis J.T."/>
        </authorList>
    </citation>
    <scope>NUCLEOTIDE SEQUENCE [LARGE SCALE GENOMIC DNA]</scope>
    <source>
        <strain evidence="5">cv. Da-Ae</strain>
        <tissue evidence="4">Seedling</tissue>
    </source>
</reference>